<dbReference type="EMBL" id="DRMH01000132">
    <property type="protein sequence ID" value="HFC98659.1"/>
    <property type="molecule type" value="Genomic_DNA"/>
</dbReference>
<feature type="region of interest" description="Disordered" evidence="1">
    <location>
        <begin position="86"/>
        <end position="111"/>
    </location>
</feature>
<dbReference type="PANTHER" id="PTHR38753">
    <property type="entry name" value="SLR1441 PROTEIN"/>
    <property type="match status" value="1"/>
</dbReference>
<sequence length="283" mass="33205">MERLERVERLLAELYPQVKEARKDLELLKDITSDLVMSILEERKRAAEERKRAAEERRRAAEELQKIRELRKSVSELKASIISHEKQMEQKEKRLDRLEKQMERKEKRSDRLEKRLERMEKQAEKDREWMRKKWGEMAQRLGTLTEDIFAPGIPYLAKSLGFRVKKRMLDVEYKKDGSSNQYDAIVVAEDETGQERVLVAEVKSRLRSEHFEEFRKKLENLVAYEPAYRGKILPVLASLKIPERLIETANRRGVLLVSMGGEYLEALNPEVLRVGKKGAAGET</sequence>
<comment type="caution">
    <text evidence="3">The sequence shown here is derived from an EMBL/GenBank/DDBJ whole genome shotgun (WGS) entry which is preliminary data.</text>
</comment>
<dbReference type="InterPro" id="IPR011335">
    <property type="entry name" value="Restrct_endonuc-II-like"/>
</dbReference>
<dbReference type="AlphaFoldDB" id="A0A7C3GIL1"/>
<evidence type="ECO:0000256" key="1">
    <source>
        <dbReference type="SAM" id="MobiDB-lite"/>
    </source>
</evidence>
<dbReference type="Proteomes" id="UP000886043">
    <property type="component" value="Unassembled WGS sequence"/>
</dbReference>
<evidence type="ECO:0000259" key="2">
    <source>
        <dbReference type="Pfam" id="PF26618"/>
    </source>
</evidence>
<reference evidence="3" key="1">
    <citation type="journal article" date="2020" name="mSystems">
        <title>Genome- and Community-Level Interaction Insights into Carbon Utilization and Element Cycling Functions of Hydrothermarchaeota in Hydrothermal Sediment.</title>
        <authorList>
            <person name="Zhou Z."/>
            <person name="Liu Y."/>
            <person name="Xu W."/>
            <person name="Pan J."/>
            <person name="Luo Z.H."/>
            <person name="Li M."/>
        </authorList>
    </citation>
    <scope>NUCLEOTIDE SEQUENCE [LARGE SCALE GENOMIC DNA]</scope>
    <source>
        <strain evidence="3">HyVt-483</strain>
    </source>
</reference>
<name>A0A7C3GIL1_9BACT</name>
<organism evidence="3">
    <name type="scientific">Thermosulfurimonas dismutans</name>
    <dbReference type="NCBI Taxonomy" id="999894"/>
    <lineage>
        <taxon>Bacteria</taxon>
        <taxon>Pseudomonadati</taxon>
        <taxon>Thermodesulfobacteriota</taxon>
        <taxon>Thermodesulfobacteria</taxon>
        <taxon>Thermodesulfobacteriales</taxon>
        <taxon>Thermodesulfobacteriaceae</taxon>
        <taxon>Thermosulfurimonas</taxon>
    </lineage>
</organism>
<feature type="domain" description="DUF8196" evidence="2">
    <location>
        <begin position="195"/>
        <end position="264"/>
    </location>
</feature>
<accession>A0A7C3GIL1</accession>
<dbReference type="SUPFAM" id="SSF52980">
    <property type="entry name" value="Restriction endonuclease-like"/>
    <property type="match status" value="1"/>
</dbReference>
<evidence type="ECO:0000313" key="3">
    <source>
        <dbReference type="EMBL" id="HFC98659.1"/>
    </source>
</evidence>
<dbReference type="Pfam" id="PF26618">
    <property type="entry name" value="DUF8196"/>
    <property type="match status" value="1"/>
</dbReference>
<proteinExistence type="predicted"/>
<gene>
    <name evidence="3" type="ORF">ENJ40_09450</name>
</gene>
<dbReference type="InterPro" id="IPR058509">
    <property type="entry name" value="DUF8196"/>
</dbReference>
<protein>
    <recommendedName>
        <fullName evidence="2">DUF8196 domain-containing protein</fullName>
    </recommendedName>
</protein>
<dbReference type="Gene3D" id="1.20.5.340">
    <property type="match status" value="1"/>
</dbReference>
<dbReference type="PANTHER" id="PTHR38753:SF1">
    <property type="entry name" value="SLR1441 PROTEIN"/>
    <property type="match status" value="1"/>
</dbReference>